<dbReference type="EMBL" id="HF936296">
    <property type="protein sequence ID" value="CCX34020.1"/>
    <property type="molecule type" value="Genomic_DNA"/>
</dbReference>
<feature type="region of interest" description="Disordered" evidence="1">
    <location>
        <begin position="430"/>
        <end position="457"/>
    </location>
</feature>
<evidence type="ECO:0000313" key="2">
    <source>
        <dbReference type="EMBL" id="CCX34020.1"/>
    </source>
</evidence>
<gene>
    <name evidence="2" type="ORF">PCON_02498</name>
</gene>
<feature type="region of interest" description="Disordered" evidence="1">
    <location>
        <begin position="399"/>
        <end position="418"/>
    </location>
</feature>
<proteinExistence type="predicted"/>
<feature type="compositionally biased region" description="Polar residues" evidence="1">
    <location>
        <begin position="584"/>
        <end position="606"/>
    </location>
</feature>
<feature type="compositionally biased region" description="Polar residues" evidence="1">
    <location>
        <begin position="548"/>
        <end position="569"/>
    </location>
</feature>
<evidence type="ECO:0000256" key="1">
    <source>
        <dbReference type="SAM" id="MobiDB-lite"/>
    </source>
</evidence>
<feature type="region of interest" description="Disordered" evidence="1">
    <location>
        <begin position="151"/>
        <end position="171"/>
    </location>
</feature>
<keyword evidence="3" id="KW-1185">Reference proteome</keyword>
<feature type="compositionally biased region" description="Polar residues" evidence="1">
    <location>
        <begin position="360"/>
        <end position="378"/>
    </location>
</feature>
<feature type="compositionally biased region" description="Basic and acidic residues" evidence="1">
    <location>
        <begin position="669"/>
        <end position="678"/>
    </location>
</feature>
<organism evidence="2 3">
    <name type="scientific">Pyronema omphalodes (strain CBS 100304)</name>
    <name type="common">Pyronema confluens</name>
    <dbReference type="NCBI Taxonomy" id="1076935"/>
    <lineage>
        <taxon>Eukaryota</taxon>
        <taxon>Fungi</taxon>
        <taxon>Dikarya</taxon>
        <taxon>Ascomycota</taxon>
        <taxon>Pezizomycotina</taxon>
        <taxon>Pezizomycetes</taxon>
        <taxon>Pezizales</taxon>
        <taxon>Pyronemataceae</taxon>
        <taxon>Pyronema</taxon>
    </lineage>
</organism>
<feature type="region of interest" description="Disordered" evidence="1">
    <location>
        <begin position="647"/>
        <end position="679"/>
    </location>
</feature>
<feature type="region of interest" description="Disordered" evidence="1">
    <location>
        <begin position="548"/>
        <end position="608"/>
    </location>
</feature>
<feature type="region of interest" description="Disordered" evidence="1">
    <location>
        <begin position="354"/>
        <end position="394"/>
    </location>
</feature>
<reference evidence="2 3" key="1">
    <citation type="journal article" date="2013" name="PLoS Genet.">
        <title>The genome and development-dependent transcriptomes of Pyronema confluens: a window into fungal evolution.</title>
        <authorList>
            <person name="Traeger S."/>
            <person name="Altegoer F."/>
            <person name="Freitag M."/>
            <person name="Gabaldon T."/>
            <person name="Kempken F."/>
            <person name="Kumar A."/>
            <person name="Marcet-Houben M."/>
            <person name="Poggeler S."/>
            <person name="Stajich J.E."/>
            <person name="Nowrousian M."/>
        </authorList>
    </citation>
    <scope>NUCLEOTIDE SEQUENCE [LARGE SCALE GENOMIC DNA]</scope>
    <source>
        <strain evidence="3">CBS 100304</strain>
        <tissue evidence="2">Vegetative mycelium</tissue>
    </source>
</reference>
<evidence type="ECO:0000313" key="3">
    <source>
        <dbReference type="Proteomes" id="UP000018144"/>
    </source>
</evidence>
<dbReference type="OrthoDB" id="10524595at2759"/>
<name>U4LPZ3_PYROM</name>
<feature type="compositionally biased region" description="Basic and acidic residues" evidence="1">
    <location>
        <begin position="647"/>
        <end position="661"/>
    </location>
</feature>
<dbReference type="AlphaFoldDB" id="U4LPZ3"/>
<feature type="compositionally biased region" description="Low complexity" evidence="1">
    <location>
        <begin position="399"/>
        <end position="410"/>
    </location>
</feature>
<sequence>MSKSYGYSNYGSWPTNDNVDDYDTLFSGFTTLGSNSATQNPDMQQVFAEPSNGFSEYNRPVQGHGTSDNPFMLDQDNGTQANGVGNQVTNNFPGVTNEQLNTAILNISTRQYDTSNMNPEGLFNILRDELDRLNQETETLEAIDAQSTISPLPSNEQIKSPTETTSTAMNPMSSATNDNNFGYFNGGMQNVSNPTQTANTAQIMTPDEVQNLLNPAQTANTNQVMSPNTAPVAPMQTGQALTGSSVNQTGIMNMQSLSGHFDQQLPAQIEEYQASNLFPDLDLGFFDDNLNWIMPMPTEGQTGQQGVGNNDWAWNMSMTAEGQTGQQNFGNNGGWNMPMTTQNQAVQRGVGNNLVYASPPTGNSTISSQCSGTLSNASQTPQQQTQPGTGGRANINQTLQQQTQPDTPRPVLRRTQTTGPREAHFIGETLGASMPTGPATYRRRRESTPGAGGAIRTTATAPRHHPYATAAGIGRITQSRTTNNIGASATVPEPAPNPQYPGTYTVYRDPHLDRDNTEINRPYTFVGDAVMKGIRSSQVPAGNVQQSGSQIQKSMTLPSSSITAQQSRTMAPVADTAAKRVTRSKTAANVAEQPQSQSQAGDNGNGNRMVKKIMPIVYDLIDEMPKSPQAPKIDCPNCGHTIEMRMPTDEEAARITKERQPPRRRRKGGQKDQTDEQRAYNYIERMRANRVGIFHED</sequence>
<dbReference type="Proteomes" id="UP000018144">
    <property type="component" value="Unassembled WGS sequence"/>
</dbReference>
<accession>U4LPZ3</accession>
<protein>
    <submittedName>
        <fullName evidence="2">Uncharacterized protein</fullName>
    </submittedName>
</protein>